<keyword evidence="5 7" id="KW-1133">Transmembrane helix</keyword>
<feature type="transmembrane region" description="Helical" evidence="7">
    <location>
        <begin position="74"/>
        <end position="96"/>
    </location>
</feature>
<dbReference type="AlphaFoldDB" id="A0A2H6LP32"/>
<evidence type="ECO:0000313" key="9">
    <source>
        <dbReference type="Proteomes" id="UP000236527"/>
    </source>
</evidence>
<dbReference type="GO" id="GO:0005886">
    <property type="term" value="C:plasma membrane"/>
    <property type="evidence" value="ECO:0007669"/>
    <property type="project" value="UniProtKB-SubCell"/>
</dbReference>
<dbReference type="EMBL" id="BDGE01000093">
    <property type="protein sequence ID" value="GBE94980.1"/>
    <property type="molecule type" value="Genomic_DNA"/>
</dbReference>
<comment type="subcellular location">
    <subcellularLocation>
        <location evidence="1">Cell membrane</location>
        <topology evidence="1">Multi-pass membrane protein</topology>
    </subcellularLocation>
</comment>
<organism evidence="8 9">
    <name type="scientific">Nostoc cycadae WK-1</name>
    <dbReference type="NCBI Taxonomy" id="1861711"/>
    <lineage>
        <taxon>Bacteria</taxon>
        <taxon>Bacillati</taxon>
        <taxon>Cyanobacteriota</taxon>
        <taxon>Cyanophyceae</taxon>
        <taxon>Nostocales</taxon>
        <taxon>Nostocaceae</taxon>
        <taxon>Nostoc</taxon>
    </lineage>
</organism>
<dbReference type="Proteomes" id="UP000236527">
    <property type="component" value="Unassembled WGS sequence"/>
</dbReference>
<gene>
    <name evidence="8" type="ORF">NCWK1_4762</name>
</gene>
<evidence type="ECO:0000256" key="6">
    <source>
        <dbReference type="ARBA" id="ARBA00023136"/>
    </source>
</evidence>
<evidence type="ECO:0000256" key="2">
    <source>
        <dbReference type="ARBA" id="ARBA00011006"/>
    </source>
</evidence>
<dbReference type="InterPro" id="IPR007341">
    <property type="entry name" value="Transgly_assoc"/>
</dbReference>
<proteinExistence type="inferred from homology"/>
<feature type="transmembrane region" description="Helical" evidence="7">
    <location>
        <begin position="15"/>
        <end position="33"/>
    </location>
</feature>
<evidence type="ECO:0000256" key="5">
    <source>
        <dbReference type="ARBA" id="ARBA00022989"/>
    </source>
</evidence>
<keyword evidence="9" id="KW-1185">Reference proteome</keyword>
<keyword evidence="6 7" id="KW-0472">Membrane</keyword>
<dbReference type="PANTHER" id="PTHR33884">
    <property type="entry name" value="UPF0410 PROTEIN YMGE"/>
    <property type="match status" value="1"/>
</dbReference>
<accession>A0A2H6LP32</accession>
<evidence type="ECO:0000256" key="7">
    <source>
        <dbReference type="SAM" id="Phobius"/>
    </source>
</evidence>
<name>A0A2H6LP32_9NOSO</name>
<reference evidence="9" key="1">
    <citation type="journal article" date="2018" name="Genome Announc.">
        <title>Draft Genome Sequence of the Nitrogen-Fixing and Hormogonia-Inducing Cyanobacterium Nostoc cycadae Strain WK-1, Isolated from the Coralloid Roots of Cycas revoluta.</title>
        <authorList>
            <person name="Kanesaki Y."/>
            <person name="Hirose M."/>
            <person name="Hirose Y."/>
            <person name="Fujisawa T."/>
            <person name="Nakamura Y."/>
            <person name="Watanabe S."/>
            <person name="Matsunaga S."/>
            <person name="Uchida H."/>
            <person name="Murakami A."/>
        </authorList>
    </citation>
    <scope>NUCLEOTIDE SEQUENCE [LARGE SCALE GENOMIC DNA]</scope>
    <source>
        <strain evidence="9">WK-1</strain>
    </source>
</reference>
<comment type="caution">
    <text evidence="8">The sequence shown here is derived from an EMBL/GenBank/DDBJ whole genome shotgun (WGS) entry which is preliminary data.</text>
</comment>
<evidence type="ECO:0000256" key="1">
    <source>
        <dbReference type="ARBA" id="ARBA00004651"/>
    </source>
</evidence>
<evidence type="ECO:0000256" key="3">
    <source>
        <dbReference type="ARBA" id="ARBA00022475"/>
    </source>
</evidence>
<feature type="transmembrane region" description="Helical" evidence="7">
    <location>
        <begin position="40"/>
        <end position="62"/>
    </location>
</feature>
<evidence type="ECO:0000313" key="8">
    <source>
        <dbReference type="EMBL" id="GBE94980.1"/>
    </source>
</evidence>
<dbReference type="PANTHER" id="PTHR33884:SF3">
    <property type="entry name" value="UPF0410 PROTEIN YMGE"/>
    <property type="match status" value="1"/>
</dbReference>
<keyword evidence="4 7" id="KW-0812">Transmembrane</keyword>
<evidence type="ECO:0000256" key="4">
    <source>
        <dbReference type="ARBA" id="ARBA00022692"/>
    </source>
</evidence>
<comment type="similarity">
    <text evidence="2">Belongs to the UPF0410 family.</text>
</comment>
<sequence length="102" mass="10463">MSEKTLTTNKKQMNILAWIILGLIAGAIAKAIYPGHQGGGILGTILLGIIGAFVGGSLGVFFSTGNFALAAPTLSIPGILVAVLGAIVAVFLWNLLTRRSTV</sequence>
<keyword evidence="3" id="KW-1003">Cell membrane</keyword>
<dbReference type="Pfam" id="PF04226">
    <property type="entry name" value="Transgly_assoc"/>
    <property type="match status" value="1"/>
</dbReference>
<protein>
    <submittedName>
        <fullName evidence="8">Transglycosylase</fullName>
    </submittedName>
</protein>